<evidence type="ECO:0000313" key="2">
    <source>
        <dbReference type="Proteomes" id="UP000019380"/>
    </source>
</evidence>
<proteinExistence type="predicted"/>
<gene>
    <name evidence="1" type="ORF">BN890_1830</name>
</gene>
<comment type="caution">
    <text evidence="1">The sequence shown here is derived from an EMBL/GenBank/DDBJ whole genome shotgun (WGS) entry which is preliminary data.</text>
</comment>
<accession>D4VRM7</accession>
<sequence>MRPARDFVPLSKTVFVKKIRNVCQSKEKPYLCARYYEIIA</sequence>
<name>D4VRM7_9BACE</name>
<organism evidence="1 2">
    <name type="scientific">Bacteroides xylanisolvens SD CC 1b</name>
    <dbReference type="NCBI Taxonomy" id="702447"/>
    <lineage>
        <taxon>Bacteria</taxon>
        <taxon>Pseudomonadati</taxon>
        <taxon>Bacteroidota</taxon>
        <taxon>Bacteroidia</taxon>
        <taxon>Bacteroidales</taxon>
        <taxon>Bacteroidaceae</taxon>
        <taxon>Bacteroides</taxon>
    </lineage>
</organism>
<dbReference type="AlphaFoldDB" id="D4VRM7"/>
<protein>
    <submittedName>
        <fullName evidence="1">Uncharacterized protein</fullName>
    </submittedName>
</protein>
<evidence type="ECO:0000313" key="1">
    <source>
        <dbReference type="EMBL" id="CDM02637.1"/>
    </source>
</evidence>
<dbReference type="EMBL" id="CBXG010000003">
    <property type="protein sequence ID" value="CDM02637.1"/>
    <property type="molecule type" value="Genomic_DNA"/>
</dbReference>
<reference evidence="1 2" key="1">
    <citation type="submission" date="2013-12" db="EMBL/GenBank/DDBJ databases">
        <title>Improved hybrid genome assemblies of Bacteroides xylanisolvens SD CC 1b and Bacteroides xylanisolvens SD CC 2a using Illumina and 454 Sequencing.</title>
        <authorList>
            <person name="Ramaraj T."/>
            <person name="Sundararajan A."/>
            <person name="Mudge J."/>
            <person name="Schilkey F.D."/>
            <person name="Delvecchio V."/>
            <person name="Donlon M."/>
            <person name="Ziemer C."/>
        </authorList>
    </citation>
    <scope>NUCLEOTIDE SEQUENCE [LARGE SCALE GENOMIC DNA]</scope>
</reference>
<dbReference type="Proteomes" id="UP000019380">
    <property type="component" value="Unassembled WGS sequence"/>
</dbReference>